<organism evidence="2">
    <name type="scientific">Pseudomonas phage Nican01</name>
    <dbReference type="NCBI Taxonomy" id="3138540"/>
    <lineage>
        <taxon>Viruses</taxon>
        <taxon>Duplodnaviria</taxon>
        <taxon>Heunggongvirae</taxon>
        <taxon>Uroviricota</taxon>
        <taxon>Caudoviricetes</taxon>
        <taxon>Nickievirus</taxon>
    </lineage>
</organism>
<accession>A0AAU6W0T8</accession>
<reference evidence="2" key="1">
    <citation type="journal article" date="2024" name="J. Gen. Virol.">
        <title>Novel phages of Pseudomonas syringae unveil numerous potential auxiliary metabolic genes.</title>
        <authorList>
            <person name="Feltin C."/>
            <person name="Garneau J.R."/>
            <person name="Morris C.E."/>
            <person name="Berard A."/>
            <person name="Torres-Barcelo C."/>
        </authorList>
    </citation>
    <scope>NUCLEOTIDE SEQUENCE</scope>
</reference>
<feature type="domain" description="Co-chaperone DjlA N-terminal" evidence="1">
    <location>
        <begin position="27"/>
        <end position="141"/>
    </location>
</feature>
<dbReference type="InterPro" id="IPR029024">
    <property type="entry name" value="TerB-like"/>
</dbReference>
<evidence type="ECO:0000313" key="2">
    <source>
        <dbReference type="EMBL" id="XAI70163.1"/>
    </source>
</evidence>
<dbReference type="Gene3D" id="1.10.3680.10">
    <property type="entry name" value="TerB-like"/>
    <property type="match status" value="1"/>
</dbReference>
<dbReference type="InterPro" id="IPR007791">
    <property type="entry name" value="DjlA_N"/>
</dbReference>
<dbReference type="Pfam" id="PF05099">
    <property type="entry name" value="TerB"/>
    <property type="match status" value="1"/>
</dbReference>
<evidence type="ECO:0000259" key="1">
    <source>
        <dbReference type="Pfam" id="PF05099"/>
    </source>
</evidence>
<gene>
    <name evidence="2" type="ORF">Nican01_00150</name>
</gene>
<name>A0AAU6W0T8_9CAUD</name>
<sequence length="143" mass="15524">MLSMFKRKKREAQAAVAVMTNRDLMQAVVFGAFYVAAADGDLSAAEMAKMEKLISNTPELKGFGPELGNTMDLAEKAFTEGGARILRQRAEKELADLAHSPTDAITVINIMLTIADEDGIGAEEMVILEKSAKIMGLNLKDYL</sequence>
<protein>
    <submittedName>
        <fullName evidence="2">Tellurite resistance protein</fullName>
    </submittedName>
</protein>
<dbReference type="EMBL" id="PP179318">
    <property type="protein sequence ID" value="XAI70163.1"/>
    <property type="molecule type" value="Genomic_DNA"/>
</dbReference>
<dbReference type="CDD" id="cd07176">
    <property type="entry name" value="terB"/>
    <property type="match status" value="1"/>
</dbReference>
<proteinExistence type="predicted"/>
<dbReference type="SUPFAM" id="SSF158682">
    <property type="entry name" value="TerB-like"/>
    <property type="match status" value="1"/>
</dbReference>